<protein>
    <submittedName>
        <fullName evidence="2">Uncharacterized protein</fullName>
    </submittedName>
</protein>
<feature type="compositionally biased region" description="Low complexity" evidence="1">
    <location>
        <begin position="203"/>
        <end position="212"/>
    </location>
</feature>
<feature type="region of interest" description="Disordered" evidence="1">
    <location>
        <begin position="1"/>
        <end position="30"/>
    </location>
</feature>
<organism evidence="2 3">
    <name type="scientific">Colletotrichum zoysiae</name>
    <dbReference type="NCBI Taxonomy" id="1216348"/>
    <lineage>
        <taxon>Eukaryota</taxon>
        <taxon>Fungi</taxon>
        <taxon>Dikarya</taxon>
        <taxon>Ascomycota</taxon>
        <taxon>Pezizomycotina</taxon>
        <taxon>Sordariomycetes</taxon>
        <taxon>Hypocreomycetidae</taxon>
        <taxon>Glomerellales</taxon>
        <taxon>Glomerellaceae</taxon>
        <taxon>Colletotrichum</taxon>
        <taxon>Colletotrichum graminicola species complex</taxon>
    </lineage>
</organism>
<feature type="compositionally biased region" description="Low complexity" evidence="1">
    <location>
        <begin position="232"/>
        <end position="246"/>
    </location>
</feature>
<gene>
    <name evidence="2" type="ORF">LX32DRAFT_666544</name>
</gene>
<feature type="compositionally biased region" description="Polar residues" evidence="1">
    <location>
        <begin position="294"/>
        <end position="305"/>
    </location>
</feature>
<feature type="compositionally biased region" description="Polar residues" evidence="1">
    <location>
        <begin position="187"/>
        <end position="198"/>
    </location>
</feature>
<feature type="compositionally biased region" description="Low complexity" evidence="1">
    <location>
        <begin position="50"/>
        <end position="59"/>
    </location>
</feature>
<evidence type="ECO:0000256" key="1">
    <source>
        <dbReference type="SAM" id="MobiDB-lite"/>
    </source>
</evidence>
<evidence type="ECO:0000313" key="2">
    <source>
        <dbReference type="EMBL" id="KAK2024647.1"/>
    </source>
</evidence>
<dbReference type="Proteomes" id="UP001232148">
    <property type="component" value="Unassembled WGS sequence"/>
</dbReference>
<feature type="compositionally biased region" description="Low complexity" evidence="1">
    <location>
        <begin position="317"/>
        <end position="331"/>
    </location>
</feature>
<keyword evidence="3" id="KW-1185">Reference proteome</keyword>
<reference evidence="2" key="1">
    <citation type="submission" date="2021-06" db="EMBL/GenBank/DDBJ databases">
        <title>Comparative genomics, transcriptomics and evolutionary studies reveal genomic signatures of adaptation to plant cell wall in hemibiotrophic fungi.</title>
        <authorList>
            <consortium name="DOE Joint Genome Institute"/>
            <person name="Baroncelli R."/>
            <person name="Diaz J.F."/>
            <person name="Benocci T."/>
            <person name="Peng M."/>
            <person name="Battaglia E."/>
            <person name="Haridas S."/>
            <person name="Andreopoulos W."/>
            <person name="Labutti K."/>
            <person name="Pangilinan J."/>
            <person name="Floch G.L."/>
            <person name="Makela M.R."/>
            <person name="Henrissat B."/>
            <person name="Grigoriev I.V."/>
            <person name="Crouch J.A."/>
            <person name="De Vries R.P."/>
            <person name="Sukno S.A."/>
            <person name="Thon M.R."/>
        </authorList>
    </citation>
    <scope>NUCLEOTIDE SEQUENCE</scope>
    <source>
        <strain evidence="2">MAFF235873</strain>
    </source>
</reference>
<proteinExistence type="predicted"/>
<feature type="region of interest" description="Disordered" evidence="1">
    <location>
        <begin position="48"/>
        <end position="358"/>
    </location>
</feature>
<feature type="compositionally biased region" description="Acidic residues" evidence="1">
    <location>
        <begin position="135"/>
        <end position="146"/>
    </location>
</feature>
<feature type="compositionally biased region" description="Low complexity" evidence="1">
    <location>
        <begin position="261"/>
        <end position="279"/>
    </location>
</feature>
<accession>A0AAD9HAA7</accession>
<dbReference type="AlphaFoldDB" id="A0AAD9HAA7"/>
<sequence>MAGAFLEHGDNGRFFWPDDGPSAGPDALSFSNNREDIKELLYQLFWRENQSSSQRSPKSSRIKTEGNEFRMIPDGSTLERPFVISDDDDERPPSPDLSARPAAVPHFRDYPEAPGRGSVDRAEDGAYFRPATETMADEDPYQEDESPGLSEYINSIGRDIWAPMSSGNPPAAPTADMHPFMEHPKTNEPTSTPATSSRRGQKRPAPAVASRSSSRKKTARREDFHATQEQHAAAGTASAAEAEPTGNPLTSVRGRMDNVRPTTESSADAAPTDAAAGTANLRNDSELRERETTRSVVRNTQSSQAKGKARASPLHPLRPLSPAIPSSSSAIRHADQVPDTGRSEGQMTAPEPSPRGEGRLDFRYRVISHYPRHRSVPWQSGKIGSKTLADLEDELPLDLDASRASVLRFLVTTPGTSAEHLVSRGREDEFDALKQHFSYWIRNQIAKEADGKSLMVQFEIEALTDDDPLIPKPIEAVDHDGASDVDW</sequence>
<feature type="compositionally biased region" description="Basic and acidic residues" evidence="1">
    <location>
        <begin position="283"/>
        <end position="293"/>
    </location>
</feature>
<evidence type="ECO:0000313" key="3">
    <source>
        <dbReference type="Proteomes" id="UP001232148"/>
    </source>
</evidence>
<comment type="caution">
    <text evidence="2">The sequence shown here is derived from an EMBL/GenBank/DDBJ whole genome shotgun (WGS) entry which is preliminary data.</text>
</comment>
<name>A0AAD9HAA7_9PEZI</name>
<dbReference type="EMBL" id="MU842958">
    <property type="protein sequence ID" value="KAK2024647.1"/>
    <property type="molecule type" value="Genomic_DNA"/>
</dbReference>